<evidence type="ECO:0000256" key="1">
    <source>
        <dbReference type="SAM" id="SignalP"/>
    </source>
</evidence>
<dbReference type="AlphaFoldDB" id="A0A9N9WCN0"/>
<gene>
    <name evidence="2" type="ORF">DIATSA_LOCUS5418</name>
</gene>
<dbReference type="EMBL" id="OU893349">
    <property type="protein sequence ID" value="CAG9787545.1"/>
    <property type="molecule type" value="Genomic_DNA"/>
</dbReference>
<dbReference type="PANTHER" id="PTHR11008:SF41">
    <property type="entry name" value="RE70318P"/>
    <property type="match status" value="1"/>
</dbReference>
<dbReference type="Pfam" id="PF06585">
    <property type="entry name" value="JHBP"/>
    <property type="match status" value="2"/>
</dbReference>
<dbReference type="PANTHER" id="PTHR11008">
    <property type="entry name" value="PROTEIN TAKEOUT-LIKE PROTEIN"/>
    <property type="match status" value="1"/>
</dbReference>
<dbReference type="InterPro" id="IPR038606">
    <property type="entry name" value="To_sf"/>
</dbReference>
<evidence type="ECO:0000313" key="3">
    <source>
        <dbReference type="Proteomes" id="UP001153714"/>
    </source>
</evidence>
<sequence length="219" mass="24615">MKVIFLLFVVAFVSVSANSALVPFIEPCGENDERCLVRSAQNALPVMSGGVPSLGINPLDPLHVDKVHTDNAGLTMDRSGKHMELTLRGSLVMAGDYTMSGKLLVMAIEGDGKYRIRIRDMVTKVMIEFGERRVGRDSYWTVDSWKHTFNVETGADFRFQNLFNGNKQLSDAIHEFANSNWREIFQEVAPPMVEKTVGMIVQEVTKLFDKVPIRELVKH</sequence>
<keyword evidence="1" id="KW-0732">Signal</keyword>
<keyword evidence="3" id="KW-1185">Reference proteome</keyword>
<feature type="signal peptide" evidence="1">
    <location>
        <begin position="1"/>
        <end position="19"/>
    </location>
</feature>
<name>A0A9N9WCN0_9NEOP</name>
<dbReference type="Gene3D" id="3.15.10.30">
    <property type="entry name" value="Haemolymph juvenile hormone binding protein"/>
    <property type="match status" value="2"/>
</dbReference>
<proteinExistence type="predicted"/>
<evidence type="ECO:0000313" key="2">
    <source>
        <dbReference type="EMBL" id="CAG9787545.1"/>
    </source>
</evidence>
<organism evidence="2 3">
    <name type="scientific">Diatraea saccharalis</name>
    <name type="common">sugarcane borer</name>
    <dbReference type="NCBI Taxonomy" id="40085"/>
    <lineage>
        <taxon>Eukaryota</taxon>
        <taxon>Metazoa</taxon>
        <taxon>Ecdysozoa</taxon>
        <taxon>Arthropoda</taxon>
        <taxon>Hexapoda</taxon>
        <taxon>Insecta</taxon>
        <taxon>Pterygota</taxon>
        <taxon>Neoptera</taxon>
        <taxon>Endopterygota</taxon>
        <taxon>Lepidoptera</taxon>
        <taxon>Glossata</taxon>
        <taxon>Ditrysia</taxon>
        <taxon>Pyraloidea</taxon>
        <taxon>Crambidae</taxon>
        <taxon>Crambinae</taxon>
        <taxon>Diatraea</taxon>
    </lineage>
</organism>
<dbReference type="SMART" id="SM00700">
    <property type="entry name" value="JHBP"/>
    <property type="match status" value="1"/>
</dbReference>
<accession>A0A9N9WCN0</accession>
<reference evidence="2" key="2">
    <citation type="submission" date="2022-10" db="EMBL/GenBank/DDBJ databases">
        <authorList>
            <consortium name="ENA_rothamsted_submissions"/>
            <consortium name="culmorum"/>
            <person name="King R."/>
        </authorList>
    </citation>
    <scope>NUCLEOTIDE SEQUENCE</scope>
</reference>
<dbReference type="InterPro" id="IPR010562">
    <property type="entry name" value="Haemolymph_juvenile_hormone-bd"/>
</dbReference>
<protein>
    <submittedName>
        <fullName evidence="2">Uncharacterized protein</fullName>
    </submittedName>
</protein>
<dbReference type="GO" id="GO:0005615">
    <property type="term" value="C:extracellular space"/>
    <property type="evidence" value="ECO:0007669"/>
    <property type="project" value="TreeGrafter"/>
</dbReference>
<dbReference type="Proteomes" id="UP001153714">
    <property type="component" value="Chromosome 18"/>
</dbReference>
<feature type="chain" id="PRO_5040452062" evidence="1">
    <location>
        <begin position="20"/>
        <end position="219"/>
    </location>
</feature>
<reference evidence="2" key="1">
    <citation type="submission" date="2021-12" db="EMBL/GenBank/DDBJ databases">
        <authorList>
            <person name="King R."/>
        </authorList>
    </citation>
    <scope>NUCLEOTIDE SEQUENCE</scope>
</reference>
<dbReference type="OrthoDB" id="8186595at2759"/>